<dbReference type="InterPro" id="IPR002813">
    <property type="entry name" value="Arg_biosynth_ArgJ"/>
</dbReference>
<dbReference type="Gene3D" id="3.60.70.12">
    <property type="entry name" value="L-amino peptidase D-ALA esterase/amidase"/>
    <property type="match status" value="1"/>
</dbReference>
<feature type="binding site" evidence="9">
    <location>
        <position position="418"/>
    </location>
    <ligand>
        <name>substrate</name>
    </ligand>
</feature>
<evidence type="ECO:0000256" key="9">
    <source>
        <dbReference type="HAMAP-Rule" id="MF_01106"/>
    </source>
</evidence>
<dbReference type="AlphaFoldDB" id="A0A495V6N7"/>
<dbReference type="FunFam" id="3.60.70.12:FF:000001">
    <property type="entry name" value="Arginine biosynthesis bifunctional protein ArgJ, chloroplastic"/>
    <property type="match status" value="1"/>
</dbReference>
<accession>A0A495V6N7</accession>
<proteinExistence type="inferred from homology"/>
<gene>
    <name evidence="9" type="primary">argJ</name>
    <name evidence="10" type="ORF">BDD21_0793</name>
</gene>
<evidence type="ECO:0000256" key="1">
    <source>
        <dbReference type="ARBA" id="ARBA00006774"/>
    </source>
</evidence>
<evidence type="ECO:0000256" key="5">
    <source>
        <dbReference type="ARBA" id="ARBA00022679"/>
    </source>
</evidence>
<feature type="site" description="Involved in the stabilization of negative charge on the oxyanion by the formation of the oxyanion hole" evidence="9">
    <location>
        <position position="128"/>
    </location>
</feature>
<evidence type="ECO:0000256" key="3">
    <source>
        <dbReference type="ARBA" id="ARBA00022571"/>
    </source>
</evidence>
<comment type="subcellular location">
    <subcellularLocation>
        <location evidence="9">Cytoplasm</location>
    </subcellularLocation>
</comment>
<feature type="active site" description="Nucleophile" evidence="9">
    <location>
        <position position="202"/>
    </location>
</feature>
<feature type="binding site" evidence="9">
    <location>
        <position position="413"/>
    </location>
    <ligand>
        <name>substrate</name>
    </ligand>
</feature>
<keyword evidence="6 9" id="KW-0068">Autocatalytic cleavage</keyword>
<comment type="subunit">
    <text evidence="2 9">Heterotetramer of two alpha and two beta chains.</text>
</comment>
<feature type="chain" id="PRO_5023213321" description="Arginine biosynthesis bifunctional protein ArgJ beta chain" evidence="9">
    <location>
        <begin position="202"/>
        <end position="418"/>
    </location>
</feature>
<evidence type="ECO:0000313" key="10">
    <source>
        <dbReference type="EMBL" id="RKT43458.1"/>
    </source>
</evidence>
<dbReference type="GO" id="GO:0006526">
    <property type="term" value="P:L-arginine biosynthetic process"/>
    <property type="evidence" value="ECO:0007669"/>
    <property type="project" value="UniProtKB-UniRule"/>
</dbReference>
<dbReference type="GO" id="GO:0004042">
    <property type="term" value="F:L-glutamate N-acetyltransferase activity"/>
    <property type="evidence" value="ECO:0007669"/>
    <property type="project" value="UniProtKB-UniRule"/>
</dbReference>
<protein>
    <recommendedName>
        <fullName evidence="9">Arginine biosynthesis bifunctional protein ArgJ</fullName>
    </recommendedName>
    <domain>
        <recommendedName>
            <fullName evidence="9">Glutamate N-acetyltransferase</fullName>
            <ecNumber evidence="9">2.3.1.35</ecNumber>
        </recommendedName>
        <alternativeName>
            <fullName evidence="9">Ornithine acetyltransferase</fullName>
            <shortName evidence="9">OATase</shortName>
        </alternativeName>
        <alternativeName>
            <fullName evidence="9">Ornithine transacetylase</fullName>
        </alternativeName>
    </domain>
    <domain>
        <recommendedName>
            <fullName evidence="9">Amino-acid acetyltransferase</fullName>
            <ecNumber evidence="9">2.3.1.1</ecNumber>
        </recommendedName>
        <alternativeName>
            <fullName evidence="9">N-acetylglutamate synthase</fullName>
            <shortName evidence="9">AGSase</shortName>
        </alternativeName>
    </domain>
    <component>
        <recommendedName>
            <fullName evidence="9">Arginine biosynthesis bifunctional protein ArgJ alpha chain</fullName>
        </recommendedName>
    </component>
    <component>
        <recommendedName>
            <fullName evidence="9">Arginine biosynthesis bifunctional protein ArgJ beta chain</fullName>
        </recommendedName>
    </component>
</protein>
<dbReference type="EC" id="2.3.1.1" evidence="9"/>
<keyword evidence="9" id="KW-0511">Multifunctional enzyme</keyword>
<sequence length="418" mass="43417">MTRSEQPPSEPIASDQVQSEQTWLPVGGVRLAAGAAGIRYQGRDDLVILEFAPGSRCAAVFTRNAFCAAPVRVAKAHLGQAMPRYLLINAGNANAGTGRRGMADAESSCAALAVVGDCVAEEVLPFSTGVIGEHLPVARISAALPGLLSRLDASDWPAAARAIMTTDRVPKLVSRRFEIDGRTASITGIAKGAGMICPNMATMLAFIATDAAVSPDLLQACLGSAVARSFNAITVDGDTSTNDACVLAATGACGNSEIRDGASPGYAALQCAVDAVCVELATAIVRDAEGATKLVTVQVEGAADVEEARAVAYTIAHSPLVKTALFASDPNWGRILAAVGRAGLRDLDIDRVRIHLGEVLIVADGGRAPDYTEEAGAAVMAEPEILIRVLLGRGLAEAQVLTCDLSYEYVRINAEYRS</sequence>
<evidence type="ECO:0000313" key="11">
    <source>
        <dbReference type="Proteomes" id="UP000274556"/>
    </source>
</evidence>
<evidence type="ECO:0000256" key="2">
    <source>
        <dbReference type="ARBA" id="ARBA00011475"/>
    </source>
</evidence>
<comment type="function">
    <text evidence="9">Catalyzes two activities which are involved in the cyclic version of arginine biosynthesis: the synthesis of N-acetylglutamate from glutamate and acetyl-CoA as the acetyl donor, and of ornithine by transacetylation between N(2)-acetylornithine and glutamate.</text>
</comment>
<dbReference type="GO" id="GO:0006592">
    <property type="term" value="P:ornithine biosynthetic process"/>
    <property type="evidence" value="ECO:0007669"/>
    <property type="project" value="TreeGrafter"/>
</dbReference>
<feature type="chain" id="PRO_5023213320" description="Arginine biosynthesis bifunctional protein ArgJ alpha chain" evidence="9">
    <location>
        <begin position="1"/>
        <end position="201"/>
    </location>
</feature>
<dbReference type="RefSeq" id="WP_120799736.1">
    <property type="nucleotide sequence ID" value="NZ_RBXL01000001.1"/>
</dbReference>
<feature type="binding site" evidence="9">
    <location>
        <position position="289"/>
    </location>
    <ligand>
        <name>substrate</name>
    </ligand>
</feature>
<evidence type="ECO:0000256" key="4">
    <source>
        <dbReference type="ARBA" id="ARBA00022605"/>
    </source>
</evidence>
<dbReference type="PANTHER" id="PTHR23100:SF0">
    <property type="entry name" value="ARGININE BIOSYNTHESIS BIFUNCTIONAL PROTEIN ARGJ, MITOCHONDRIAL"/>
    <property type="match status" value="1"/>
</dbReference>
<dbReference type="HAMAP" id="MF_01106">
    <property type="entry name" value="ArgJ"/>
    <property type="match status" value="1"/>
</dbReference>
<dbReference type="EC" id="2.3.1.35" evidence="9"/>
<organism evidence="10 11">
    <name type="scientific">Thiocapsa rosea</name>
    <dbReference type="NCBI Taxonomy" id="69360"/>
    <lineage>
        <taxon>Bacteria</taxon>
        <taxon>Pseudomonadati</taxon>
        <taxon>Pseudomonadota</taxon>
        <taxon>Gammaproteobacteria</taxon>
        <taxon>Chromatiales</taxon>
        <taxon>Chromatiaceae</taxon>
        <taxon>Thiocapsa</taxon>
    </lineage>
</organism>
<comment type="similarity">
    <text evidence="1 9">Belongs to the ArgJ family.</text>
</comment>
<keyword evidence="5 9" id="KW-0808">Transferase</keyword>
<dbReference type="CDD" id="cd02152">
    <property type="entry name" value="OAT"/>
    <property type="match status" value="1"/>
</dbReference>
<dbReference type="UniPathway" id="UPA00068">
    <property type="reaction ID" value="UER00106"/>
</dbReference>
<keyword evidence="11" id="KW-1185">Reference proteome</keyword>
<dbReference type="InterPro" id="IPR042195">
    <property type="entry name" value="ArgJ_beta_C"/>
</dbReference>
<keyword evidence="9" id="KW-0963">Cytoplasm</keyword>
<comment type="catalytic activity">
    <reaction evidence="9">
        <text>L-glutamate + acetyl-CoA = N-acetyl-L-glutamate + CoA + H(+)</text>
        <dbReference type="Rhea" id="RHEA:24292"/>
        <dbReference type="ChEBI" id="CHEBI:15378"/>
        <dbReference type="ChEBI" id="CHEBI:29985"/>
        <dbReference type="ChEBI" id="CHEBI:44337"/>
        <dbReference type="ChEBI" id="CHEBI:57287"/>
        <dbReference type="ChEBI" id="CHEBI:57288"/>
        <dbReference type="EC" id="2.3.1.1"/>
    </reaction>
</comment>
<feature type="site" description="Involved in the stabilization of negative charge on the oxyanion by the formation of the oxyanion hole" evidence="9">
    <location>
        <position position="129"/>
    </location>
</feature>
<dbReference type="OrthoDB" id="9804242at2"/>
<evidence type="ECO:0000256" key="7">
    <source>
        <dbReference type="ARBA" id="ARBA00023315"/>
    </source>
</evidence>
<feature type="site" description="Cleavage; by autolysis" evidence="9">
    <location>
        <begin position="201"/>
        <end position="202"/>
    </location>
</feature>
<dbReference type="InterPro" id="IPR016117">
    <property type="entry name" value="ArgJ-like_dom_sf"/>
</dbReference>
<reference evidence="10 11" key="1">
    <citation type="submission" date="2018-10" db="EMBL/GenBank/DDBJ databases">
        <title>Genomic Encyclopedia of Archaeal and Bacterial Type Strains, Phase II (KMG-II): from individual species to whole genera.</title>
        <authorList>
            <person name="Goeker M."/>
        </authorList>
    </citation>
    <scope>NUCLEOTIDE SEQUENCE [LARGE SCALE GENOMIC DNA]</scope>
    <source>
        <strain evidence="10 11">DSM 235</strain>
    </source>
</reference>
<comment type="caution">
    <text evidence="10">The sequence shown here is derived from an EMBL/GenBank/DDBJ whole genome shotgun (WGS) entry which is preliminary data.</text>
</comment>
<dbReference type="FunFam" id="3.10.20.340:FF:000001">
    <property type="entry name" value="Arginine biosynthesis bifunctional protein ArgJ, chloroplastic"/>
    <property type="match status" value="1"/>
</dbReference>
<feature type="binding site" evidence="9">
    <location>
        <position position="191"/>
    </location>
    <ligand>
        <name>substrate</name>
    </ligand>
</feature>
<feature type="binding site" evidence="9">
    <location>
        <position position="202"/>
    </location>
    <ligand>
        <name>substrate</name>
    </ligand>
</feature>
<name>A0A495V6N7_9GAMM</name>
<keyword evidence="7 9" id="KW-0012">Acyltransferase</keyword>
<dbReference type="GO" id="GO:0005737">
    <property type="term" value="C:cytoplasm"/>
    <property type="evidence" value="ECO:0007669"/>
    <property type="project" value="UniProtKB-SubCell"/>
</dbReference>
<evidence type="ECO:0000256" key="8">
    <source>
        <dbReference type="ARBA" id="ARBA00049439"/>
    </source>
</evidence>
<evidence type="ECO:0000256" key="6">
    <source>
        <dbReference type="ARBA" id="ARBA00022813"/>
    </source>
</evidence>
<comment type="pathway">
    <text evidence="9">Amino-acid biosynthesis; L-arginine biosynthesis; N(2)-acetyl-L-ornithine from L-glutamate: step 1/4.</text>
</comment>
<keyword evidence="4 9" id="KW-0028">Amino-acid biosynthesis</keyword>
<feature type="binding site" evidence="9">
    <location>
        <position position="165"/>
    </location>
    <ligand>
        <name>substrate</name>
    </ligand>
</feature>
<dbReference type="Gene3D" id="3.10.20.340">
    <property type="entry name" value="ArgJ beta chain, C-terminal domain"/>
    <property type="match status" value="1"/>
</dbReference>
<comment type="pathway">
    <text evidence="9">Amino-acid biosynthesis; L-arginine biosynthesis; L-ornithine and N-acetyl-L-glutamate from L-glutamate and N(2)-acetyl-L-ornithine (cyclic): step 1/1.</text>
</comment>
<dbReference type="NCBIfam" id="NF003802">
    <property type="entry name" value="PRK05388.1"/>
    <property type="match status" value="1"/>
</dbReference>
<comment type="catalytic activity">
    <reaction evidence="8 9">
        <text>N(2)-acetyl-L-ornithine + L-glutamate = N-acetyl-L-glutamate + L-ornithine</text>
        <dbReference type="Rhea" id="RHEA:15349"/>
        <dbReference type="ChEBI" id="CHEBI:29985"/>
        <dbReference type="ChEBI" id="CHEBI:44337"/>
        <dbReference type="ChEBI" id="CHEBI:46911"/>
        <dbReference type="ChEBI" id="CHEBI:57805"/>
        <dbReference type="EC" id="2.3.1.35"/>
    </reaction>
</comment>
<dbReference type="PANTHER" id="PTHR23100">
    <property type="entry name" value="ARGININE BIOSYNTHESIS BIFUNCTIONAL PROTEIN ARGJ"/>
    <property type="match status" value="1"/>
</dbReference>
<keyword evidence="3 9" id="KW-0055">Arginine biosynthesis</keyword>
<dbReference type="EMBL" id="RBXL01000001">
    <property type="protein sequence ID" value="RKT43458.1"/>
    <property type="molecule type" value="Genomic_DNA"/>
</dbReference>
<dbReference type="GO" id="GO:0004358">
    <property type="term" value="F:L-glutamate N-acetyltransferase activity, acting on acetyl-L-ornithine as donor"/>
    <property type="evidence" value="ECO:0007669"/>
    <property type="project" value="UniProtKB-UniRule"/>
</dbReference>
<dbReference type="NCBIfam" id="TIGR00120">
    <property type="entry name" value="ArgJ"/>
    <property type="match status" value="1"/>
</dbReference>
<dbReference type="Proteomes" id="UP000274556">
    <property type="component" value="Unassembled WGS sequence"/>
</dbReference>
<dbReference type="SUPFAM" id="SSF56266">
    <property type="entry name" value="DmpA/ArgJ-like"/>
    <property type="match status" value="1"/>
</dbReference>
<dbReference type="Pfam" id="PF01960">
    <property type="entry name" value="ArgJ"/>
    <property type="match status" value="1"/>
</dbReference>